<dbReference type="Pfam" id="PF15508">
    <property type="entry name" value="NAAA-beta"/>
    <property type="match status" value="1"/>
</dbReference>
<dbReference type="PANTHER" id="PTHR28583:SF1">
    <property type="entry name" value="ACID CERAMIDASE"/>
    <property type="match status" value="1"/>
</dbReference>
<sequence>MPPTSRSDIKPTESRRLSSPNEPPVYRVDLSLPPEQRYNEICVDYKAQLAGVIPIYQQLLSVTGAPRFLDLLARTLLRRVHSSEESREIRGIARATGVPLHLVVAFNTFLDLFSGCSSGGALVSDAADGQTRAIVHFRGLDWEMEPLRRLLICVDYVRDSQVVARAVTYAGYVGVLTGVRYSLSISLNYRVRIGSPSSTRSHRLHQIALLLGLRPSISSVLRKILLSPSPPPSLTLLAKTLPSTPSTPCYLTFCAPDGILILEKDLVTAKPRTSSTFIAVTNHDEHIEALSPDAWRSMLDKDGRPGVHGNDMLLRDSIERKECVMQVWHQRSQRQRARLTVQDVVGQLETQPVQNESTHFSCVMDPSIQGGGLLWVRVYPEPIEMEHIVVSDMESD</sequence>
<feature type="compositionally biased region" description="Basic and acidic residues" evidence="2">
    <location>
        <begin position="7"/>
        <end position="16"/>
    </location>
</feature>
<evidence type="ECO:0000313" key="4">
    <source>
        <dbReference type="EMBL" id="KAF7309515.1"/>
    </source>
</evidence>
<dbReference type="RefSeq" id="XP_037222965.1">
    <property type="nucleotide sequence ID" value="XM_037360080.1"/>
</dbReference>
<dbReference type="InterPro" id="IPR029130">
    <property type="entry name" value="Acid_ceramidase_N"/>
</dbReference>
<comment type="caution">
    <text evidence="4">The sequence shown here is derived from an EMBL/GenBank/DDBJ whole genome shotgun (WGS) entry which is preliminary data.</text>
</comment>
<dbReference type="GO" id="GO:0017040">
    <property type="term" value="F:N-acylsphingosine amidohydrolase activity"/>
    <property type="evidence" value="ECO:0007669"/>
    <property type="project" value="UniProtKB-EC"/>
</dbReference>
<organism evidence="4 5">
    <name type="scientific">Mycena indigotica</name>
    <dbReference type="NCBI Taxonomy" id="2126181"/>
    <lineage>
        <taxon>Eukaryota</taxon>
        <taxon>Fungi</taxon>
        <taxon>Dikarya</taxon>
        <taxon>Basidiomycota</taxon>
        <taxon>Agaricomycotina</taxon>
        <taxon>Agaricomycetes</taxon>
        <taxon>Agaricomycetidae</taxon>
        <taxon>Agaricales</taxon>
        <taxon>Marasmiineae</taxon>
        <taxon>Mycenaceae</taxon>
        <taxon>Mycena</taxon>
    </lineage>
</organism>
<evidence type="ECO:0000256" key="1">
    <source>
        <dbReference type="ARBA" id="ARBA00011891"/>
    </source>
</evidence>
<dbReference type="GeneID" id="59342596"/>
<dbReference type="EC" id="3.5.1.23" evidence="1"/>
<evidence type="ECO:0000259" key="3">
    <source>
        <dbReference type="Pfam" id="PF15508"/>
    </source>
</evidence>
<feature type="region of interest" description="Disordered" evidence="2">
    <location>
        <begin position="1"/>
        <end position="26"/>
    </location>
</feature>
<protein>
    <recommendedName>
        <fullName evidence="1">ceramidase</fullName>
        <ecNumber evidence="1">3.5.1.23</ecNumber>
    </recommendedName>
</protein>
<feature type="domain" description="Acid ceramidase N-terminal" evidence="3">
    <location>
        <begin position="22"/>
        <end position="79"/>
    </location>
</feature>
<gene>
    <name evidence="4" type="ORF">MIND_00322300</name>
</gene>
<proteinExistence type="predicted"/>
<name>A0A8H6T056_9AGAR</name>
<dbReference type="AlphaFoldDB" id="A0A8H6T056"/>
<dbReference type="OrthoDB" id="5273684at2759"/>
<evidence type="ECO:0000313" key="5">
    <source>
        <dbReference type="Proteomes" id="UP000636479"/>
    </source>
</evidence>
<accession>A0A8H6T056</accession>
<reference evidence="4" key="1">
    <citation type="submission" date="2020-05" db="EMBL/GenBank/DDBJ databases">
        <title>Mycena genomes resolve the evolution of fungal bioluminescence.</title>
        <authorList>
            <person name="Tsai I.J."/>
        </authorList>
    </citation>
    <scope>NUCLEOTIDE SEQUENCE</scope>
    <source>
        <strain evidence="4">171206Taipei</strain>
    </source>
</reference>
<dbReference type="Proteomes" id="UP000636479">
    <property type="component" value="Unassembled WGS sequence"/>
</dbReference>
<dbReference type="EMBL" id="JACAZF010000003">
    <property type="protein sequence ID" value="KAF7309515.1"/>
    <property type="molecule type" value="Genomic_DNA"/>
</dbReference>
<dbReference type="PANTHER" id="PTHR28583">
    <property type="entry name" value="ACID AMIDASE"/>
    <property type="match status" value="1"/>
</dbReference>
<evidence type="ECO:0000256" key="2">
    <source>
        <dbReference type="SAM" id="MobiDB-lite"/>
    </source>
</evidence>
<keyword evidence="5" id="KW-1185">Reference proteome</keyword>